<protein>
    <submittedName>
        <fullName evidence="1">Uncharacterized protein</fullName>
    </submittedName>
</protein>
<sequence length="55" mass="6339">MYSLIFEKYRKLHTTNCFFSRGLNRGRKPEAITSENIKSDSFGAAGRLQVDSFCF</sequence>
<dbReference type="EMBL" id="GBXM01045045">
    <property type="protein sequence ID" value="JAH63532.1"/>
    <property type="molecule type" value="Transcribed_RNA"/>
</dbReference>
<reference evidence="1" key="2">
    <citation type="journal article" date="2015" name="Fish Shellfish Immunol.">
        <title>Early steps in the European eel (Anguilla anguilla)-Vibrio vulnificus interaction in the gills: Role of the RtxA13 toxin.</title>
        <authorList>
            <person name="Callol A."/>
            <person name="Pajuelo D."/>
            <person name="Ebbesson L."/>
            <person name="Teles M."/>
            <person name="MacKenzie S."/>
            <person name="Amaro C."/>
        </authorList>
    </citation>
    <scope>NUCLEOTIDE SEQUENCE</scope>
</reference>
<name>A0A0E9UCS0_ANGAN</name>
<proteinExistence type="predicted"/>
<organism evidence="1">
    <name type="scientific">Anguilla anguilla</name>
    <name type="common">European freshwater eel</name>
    <name type="synonym">Muraena anguilla</name>
    <dbReference type="NCBI Taxonomy" id="7936"/>
    <lineage>
        <taxon>Eukaryota</taxon>
        <taxon>Metazoa</taxon>
        <taxon>Chordata</taxon>
        <taxon>Craniata</taxon>
        <taxon>Vertebrata</taxon>
        <taxon>Euteleostomi</taxon>
        <taxon>Actinopterygii</taxon>
        <taxon>Neopterygii</taxon>
        <taxon>Teleostei</taxon>
        <taxon>Anguilliformes</taxon>
        <taxon>Anguillidae</taxon>
        <taxon>Anguilla</taxon>
    </lineage>
</organism>
<reference evidence="1" key="1">
    <citation type="submission" date="2014-11" db="EMBL/GenBank/DDBJ databases">
        <authorList>
            <person name="Amaro Gonzalez C."/>
        </authorList>
    </citation>
    <scope>NUCLEOTIDE SEQUENCE</scope>
</reference>
<evidence type="ECO:0000313" key="1">
    <source>
        <dbReference type="EMBL" id="JAH63532.1"/>
    </source>
</evidence>
<dbReference type="AlphaFoldDB" id="A0A0E9UCS0"/>
<accession>A0A0E9UCS0</accession>